<keyword evidence="1" id="KW-0812">Transmembrane</keyword>
<proteinExistence type="predicted"/>
<keyword evidence="1" id="KW-0472">Membrane</keyword>
<evidence type="ECO:0000256" key="1">
    <source>
        <dbReference type="SAM" id="Phobius"/>
    </source>
</evidence>
<feature type="transmembrane region" description="Helical" evidence="1">
    <location>
        <begin position="163"/>
        <end position="181"/>
    </location>
</feature>
<dbReference type="AlphaFoldDB" id="A0A919TTI9"/>
<organism evidence="2 3">
    <name type="scientific">Paractinoplanes tereljensis</name>
    <dbReference type="NCBI Taxonomy" id="571912"/>
    <lineage>
        <taxon>Bacteria</taxon>
        <taxon>Bacillati</taxon>
        <taxon>Actinomycetota</taxon>
        <taxon>Actinomycetes</taxon>
        <taxon>Micromonosporales</taxon>
        <taxon>Micromonosporaceae</taxon>
        <taxon>Paractinoplanes</taxon>
    </lineage>
</organism>
<dbReference type="EMBL" id="BOMY01000020">
    <property type="protein sequence ID" value="GIF20062.1"/>
    <property type="molecule type" value="Genomic_DNA"/>
</dbReference>
<feature type="transmembrane region" description="Helical" evidence="1">
    <location>
        <begin position="188"/>
        <end position="207"/>
    </location>
</feature>
<feature type="transmembrane region" description="Helical" evidence="1">
    <location>
        <begin position="62"/>
        <end position="82"/>
    </location>
</feature>
<gene>
    <name evidence="2" type="ORF">Ate02nite_27920</name>
</gene>
<evidence type="ECO:0000313" key="2">
    <source>
        <dbReference type="EMBL" id="GIF20062.1"/>
    </source>
</evidence>
<dbReference type="Proteomes" id="UP000623608">
    <property type="component" value="Unassembled WGS sequence"/>
</dbReference>
<evidence type="ECO:0000313" key="3">
    <source>
        <dbReference type="Proteomes" id="UP000623608"/>
    </source>
</evidence>
<accession>A0A919TTI9</accession>
<protein>
    <submittedName>
        <fullName evidence="2">ABC transporter permease</fullName>
    </submittedName>
</protein>
<reference evidence="2" key="1">
    <citation type="submission" date="2021-01" db="EMBL/GenBank/DDBJ databases">
        <title>Whole genome shotgun sequence of Actinoplanes tereljensis NBRC 105297.</title>
        <authorList>
            <person name="Komaki H."/>
            <person name="Tamura T."/>
        </authorList>
    </citation>
    <scope>NUCLEOTIDE SEQUENCE</scope>
    <source>
        <strain evidence="2">NBRC 105297</strain>
    </source>
</reference>
<feature type="transmembrane region" description="Helical" evidence="1">
    <location>
        <begin position="117"/>
        <end position="143"/>
    </location>
</feature>
<keyword evidence="1" id="KW-1133">Transmembrane helix</keyword>
<dbReference type="RefSeq" id="WP_203805339.1">
    <property type="nucleotide sequence ID" value="NZ_BOMY01000020.1"/>
</dbReference>
<feature type="transmembrane region" description="Helical" evidence="1">
    <location>
        <begin position="21"/>
        <end position="42"/>
    </location>
</feature>
<keyword evidence="3" id="KW-1185">Reference proteome</keyword>
<feature type="transmembrane region" description="Helical" evidence="1">
    <location>
        <begin position="237"/>
        <end position="259"/>
    </location>
</feature>
<comment type="caution">
    <text evidence="2">The sequence shown here is derived from an EMBL/GenBank/DDBJ whole genome shotgun (WGS) entry which is preliminary data.</text>
</comment>
<sequence>MTLLRAVAAELPKTASLPASLVAVAITAIGSLGITLLNAFSVRNAIQSGRTDLVGYTSPVEAAFSAAPLGTVGAVILGVVVISSEYTANSSELGGGRQITTTLTATPRRLHVLIAKAVSVVLLTAVTAAVTMPACLTVAHLVVGGAAAASDDLTDTIARSVGAALYWLLTALIAVSVTVLTRSGVIPLIFLIVNSSLVSFSLLLTKLTPLARYLPDLAGLTLFARGPFAMDHPLGPLPGGLVMTAWAVGLLTVSALVFVRRDA</sequence>
<name>A0A919TTI9_9ACTN</name>